<comment type="caution">
    <text evidence="2">The sequence shown here is derived from an EMBL/GenBank/DDBJ whole genome shotgun (WGS) entry which is preliminary data.</text>
</comment>
<dbReference type="EMBL" id="JAVRHY010000002">
    <property type="protein sequence ID" value="MDT0617359.1"/>
    <property type="molecule type" value="Genomic_DNA"/>
</dbReference>
<dbReference type="Proteomes" id="UP001259982">
    <property type="component" value="Unassembled WGS sequence"/>
</dbReference>
<keyword evidence="1" id="KW-0472">Membrane</keyword>
<evidence type="ECO:0000256" key="1">
    <source>
        <dbReference type="SAM" id="Phobius"/>
    </source>
</evidence>
<evidence type="ECO:0000313" key="3">
    <source>
        <dbReference type="Proteomes" id="UP001259982"/>
    </source>
</evidence>
<accession>A0ABU3B4H8</accession>
<sequence>MNSGNNQESRLRKLKIRALMWWYGGVSKRQALRKKTGVLRSDEPFEPPEHPNRHWTAIVVVSVVRFMRNNLAGFIVAVAVGIVVLAIGQEFFGGSSP</sequence>
<protein>
    <submittedName>
        <fullName evidence="2">Uncharacterized protein</fullName>
    </submittedName>
</protein>
<keyword evidence="3" id="KW-1185">Reference proteome</keyword>
<keyword evidence="1" id="KW-0812">Transmembrane</keyword>
<evidence type="ECO:0000313" key="2">
    <source>
        <dbReference type="EMBL" id="MDT0617359.1"/>
    </source>
</evidence>
<organism evidence="2 3">
    <name type="scientific">Spectribacter acetivorans</name>
    <dbReference type="NCBI Taxonomy" id="3075603"/>
    <lineage>
        <taxon>Bacteria</taxon>
        <taxon>Pseudomonadati</taxon>
        <taxon>Pseudomonadota</taxon>
        <taxon>Gammaproteobacteria</taxon>
        <taxon>Salinisphaerales</taxon>
        <taxon>Salinisphaeraceae</taxon>
        <taxon>Spectribacter</taxon>
    </lineage>
</organism>
<proteinExistence type="predicted"/>
<name>A0ABU3B4H8_9GAMM</name>
<keyword evidence="1" id="KW-1133">Transmembrane helix</keyword>
<feature type="transmembrane region" description="Helical" evidence="1">
    <location>
        <begin position="71"/>
        <end position="92"/>
    </location>
</feature>
<dbReference type="RefSeq" id="WP_311657093.1">
    <property type="nucleotide sequence ID" value="NZ_JAVRHY010000002.1"/>
</dbReference>
<gene>
    <name evidence="2" type="ORF">RM531_02630</name>
</gene>
<reference evidence="2 3" key="1">
    <citation type="submission" date="2023-09" db="EMBL/GenBank/DDBJ databases">
        <authorList>
            <person name="Rey-Velasco X."/>
        </authorList>
    </citation>
    <scope>NUCLEOTIDE SEQUENCE [LARGE SCALE GENOMIC DNA]</scope>
    <source>
        <strain evidence="2 3">P385</strain>
    </source>
</reference>